<evidence type="ECO:0000256" key="9">
    <source>
        <dbReference type="HAMAP-Rule" id="MF_00049"/>
    </source>
</evidence>
<dbReference type="GO" id="GO:0005829">
    <property type="term" value="C:cytosol"/>
    <property type="evidence" value="ECO:0007669"/>
    <property type="project" value="TreeGrafter"/>
</dbReference>
<dbReference type="InterPro" id="IPR013155">
    <property type="entry name" value="M/V/L/I-tRNA-synth_anticd-bd"/>
</dbReference>
<accession>A0A2H0UGK0</accession>
<comment type="caution">
    <text evidence="15">The sequence shown here is derived from an EMBL/GenBank/DDBJ whole genome shotgun (WGS) entry which is preliminary data.</text>
</comment>
<dbReference type="PANTHER" id="PTHR43740">
    <property type="entry name" value="LEUCYL-TRNA SYNTHETASE"/>
    <property type="match status" value="1"/>
</dbReference>
<evidence type="ECO:0000259" key="12">
    <source>
        <dbReference type="Pfam" id="PF08264"/>
    </source>
</evidence>
<evidence type="ECO:0000256" key="4">
    <source>
        <dbReference type="ARBA" id="ARBA00022741"/>
    </source>
</evidence>
<evidence type="ECO:0000256" key="6">
    <source>
        <dbReference type="ARBA" id="ARBA00022917"/>
    </source>
</evidence>
<keyword evidence="4 9" id="KW-0547">Nucleotide-binding</keyword>
<dbReference type="InterPro" id="IPR009008">
    <property type="entry name" value="Val/Leu/Ile-tRNA-synth_edit"/>
</dbReference>
<dbReference type="FunFam" id="3.40.50.620:FF:000077">
    <property type="entry name" value="Leucine--tRNA ligase"/>
    <property type="match status" value="1"/>
</dbReference>
<dbReference type="SUPFAM" id="SSF47323">
    <property type="entry name" value="Anticodon-binding domain of a subclass of class I aminoacyl-tRNA synthetases"/>
    <property type="match status" value="1"/>
</dbReference>
<dbReference type="GO" id="GO:0004823">
    <property type="term" value="F:leucine-tRNA ligase activity"/>
    <property type="evidence" value="ECO:0007669"/>
    <property type="project" value="UniProtKB-UniRule"/>
</dbReference>
<protein>
    <recommendedName>
        <fullName evidence="9">Leucine--tRNA ligase</fullName>
        <ecNumber evidence="9">6.1.1.4</ecNumber>
    </recommendedName>
    <alternativeName>
        <fullName evidence="9">Leucyl-tRNA synthetase</fullName>
        <shortName evidence="9">LeuRS</shortName>
    </alternativeName>
</protein>
<evidence type="ECO:0000256" key="10">
    <source>
        <dbReference type="RuleBase" id="RU363035"/>
    </source>
</evidence>
<dbReference type="InterPro" id="IPR015413">
    <property type="entry name" value="Methionyl/Leucyl_tRNA_Synth"/>
</dbReference>
<dbReference type="Gene3D" id="3.10.20.590">
    <property type="match status" value="1"/>
</dbReference>
<feature type="domain" description="Aminoacyl-tRNA synthetase class Ia" evidence="11">
    <location>
        <begin position="434"/>
        <end position="635"/>
    </location>
</feature>
<dbReference type="InterPro" id="IPR002302">
    <property type="entry name" value="Leu-tRNA-ligase"/>
</dbReference>
<evidence type="ECO:0000256" key="1">
    <source>
        <dbReference type="ARBA" id="ARBA00005594"/>
    </source>
</evidence>
<dbReference type="FunFam" id="1.10.730.10:FF:000002">
    <property type="entry name" value="Leucine--tRNA ligase"/>
    <property type="match status" value="1"/>
</dbReference>
<feature type="domain" description="Methionyl/Leucyl tRNA synthetase" evidence="13">
    <location>
        <begin position="40"/>
        <end position="181"/>
    </location>
</feature>
<reference evidence="16" key="1">
    <citation type="submission" date="2017-09" db="EMBL/GenBank/DDBJ databases">
        <title>Depth-based differentiation of microbial function through sediment-hosted aquifers and enrichment of novel symbionts in the deep terrestrial subsurface.</title>
        <authorList>
            <person name="Probst A.J."/>
            <person name="Ladd B."/>
            <person name="Jarett J.K."/>
            <person name="Geller-Mcgrath D.E."/>
            <person name="Sieber C.M.K."/>
            <person name="Emerson J.B."/>
            <person name="Anantharaman K."/>
            <person name="Thomas B.C."/>
            <person name="Malmstrom R."/>
            <person name="Stieglmeier M."/>
            <person name="Klingl A."/>
            <person name="Woyke T."/>
            <person name="Ryan C.M."/>
            <person name="Banfield J.F."/>
        </authorList>
    </citation>
    <scope>NUCLEOTIDE SEQUENCE [LARGE SCALE GENOMIC DNA]</scope>
</reference>
<dbReference type="SUPFAM" id="SSF52374">
    <property type="entry name" value="Nucleotidylyl transferase"/>
    <property type="match status" value="1"/>
</dbReference>
<evidence type="ECO:0000259" key="14">
    <source>
        <dbReference type="Pfam" id="PF13603"/>
    </source>
</evidence>
<dbReference type="GO" id="GO:0002161">
    <property type="term" value="F:aminoacyl-tRNA deacylase activity"/>
    <property type="evidence" value="ECO:0007669"/>
    <property type="project" value="InterPro"/>
</dbReference>
<keyword evidence="7 9" id="KW-0030">Aminoacyl-tRNA synthetase</keyword>
<dbReference type="CDD" id="cd07958">
    <property type="entry name" value="Anticodon_Ia_Leu_BEm"/>
    <property type="match status" value="1"/>
</dbReference>
<dbReference type="PANTHER" id="PTHR43740:SF2">
    <property type="entry name" value="LEUCINE--TRNA LIGASE, MITOCHONDRIAL"/>
    <property type="match status" value="1"/>
</dbReference>
<comment type="catalytic activity">
    <reaction evidence="8 9">
        <text>tRNA(Leu) + L-leucine + ATP = L-leucyl-tRNA(Leu) + AMP + diphosphate</text>
        <dbReference type="Rhea" id="RHEA:11688"/>
        <dbReference type="Rhea" id="RHEA-COMP:9613"/>
        <dbReference type="Rhea" id="RHEA-COMP:9622"/>
        <dbReference type="ChEBI" id="CHEBI:30616"/>
        <dbReference type="ChEBI" id="CHEBI:33019"/>
        <dbReference type="ChEBI" id="CHEBI:57427"/>
        <dbReference type="ChEBI" id="CHEBI:78442"/>
        <dbReference type="ChEBI" id="CHEBI:78494"/>
        <dbReference type="ChEBI" id="CHEBI:456215"/>
        <dbReference type="EC" id="6.1.1.4"/>
    </reaction>
</comment>
<dbReference type="EC" id="6.1.1.4" evidence="9"/>
<evidence type="ECO:0000256" key="3">
    <source>
        <dbReference type="ARBA" id="ARBA00022598"/>
    </source>
</evidence>
<dbReference type="Pfam" id="PF08264">
    <property type="entry name" value="Anticodon_1"/>
    <property type="match status" value="1"/>
</dbReference>
<evidence type="ECO:0000259" key="13">
    <source>
        <dbReference type="Pfam" id="PF09334"/>
    </source>
</evidence>
<dbReference type="GO" id="GO:0006429">
    <property type="term" value="P:leucyl-tRNA aminoacylation"/>
    <property type="evidence" value="ECO:0007669"/>
    <property type="project" value="UniProtKB-UniRule"/>
</dbReference>
<feature type="domain" description="Leucyl-tRNA synthetase editing" evidence="14">
    <location>
        <begin position="221"/>
        <end position="423"/>
    </location>
</feature>
<dbReference type="AlphaFoldDB" id="A0A2H0UGK0"/>
<dbReference type="Pfam" id="PF13603">
    <property type="entry name" value="tRNA-synt_1_2"/>
    <property type="match status" value="1"/>
</dbReference>
<evidence type="ECO:0000256" key="7">
    <source>
        <dbReference type="ARBA" id="ARBA00023146"/>
    </source>
</evidence>
<evidence type="ECO:0000256" key="8">
    <source>
        <dbReference type="ARBA" id="ARBA00047469"/>
    </source>
</evidence>
<dbReference type="InterPro" id="IPR025709">
    <property type="entry name" value="Leu_tRNA-synth_edit"/>
</dbReference>
<comment type="caution">
    <text evidence="9">Lacks conserved residue(s) required for the propagation of feature annotation.</text>
</comment>
<dbReference type="Proteomes" id="UP000229315">
    <property type="component" value="Unassembled WGS sequence"/>
</dbReference>
<dbReference type="SUPFAM" id="SSF50677">
    <property type="entry name" value="ValRS/IleRS/LeuRS editing domain"/>
    <property type="match status" value="1"/>
</dbReference>
<dbReference type="InterPro" id="IPR009080">
    <property type="entry name" value="tRNAsynth_Ia_anticodon-bd"/>
</dbReference>
<keyword evidence="5 9" id="KW-0067">ATP-binding</keyword>
<dbReference type="NCBIfam" id="TIGR00396">
    <property type="entry name" value="leuS_bact"/>
    <property type="match status" value="1"/>
</dbReference>
<dbReference type="InterPro" id="IPR002300">
    <property type="entry name" value="aa-tRNA-synth_Ia"/>
</dbReference>
<keyword evidence="2 9" id="KW-0963">Cytoplasm</keyword>
<evidence type="ECO:0000259" key="11">
    <source>
        <dbReference type="Pfam" id="PF00133"/>
    </source>
</evidence>
<comment type="subcellular location">
    <subcellularLocation>
        <location evidence="9">Cytoplasm</location>
    </subcellularLocation>
</comment>
<comment type="similarity">
    <text evidence="1 9 10">Belongs to the class-I aminoacyl-tRNA synthetase family.</text>
</comment>
<evidence type="ECO:0000313" key="16">
    <source>
        <dbReference type="Proteomes" id="UP000229315"/>
    </source>
</evidence>
<dbReference type="GO" id="GO:0005524">
    <property type="term" value="F:ATP binding"/>
    <property type="evidence" value="ECO:0007669"/>
    <property type="project" value="UniProtKB-UniRule"/>
</dbReference>
<feature type="binding site" evidence="9">
    <location>
        <position position="601"/>
    </location>
    <ligand>
        <name>ATP</name>
        <dbReference type="ChEBI" id="CHEBI:30616"/>
    </ligand>
</feature>
<keyword evidence="6 9" id="KW-0648">Protein biosynthesis</keyword>
<proteinExistence type="inferred from homology"/>
<dbReference type="InterPro" id="IPR001412">
    <property type="entry name" value="aa-tRNA-synth_I_CS"/>
</dbReference>
<gene>
    <name evidence="9" type="primary">leuS</name>
    <name evidence="15" type="ORF">COU15_00410</name>
</gene>
<keyword evidence="3 9" id="KW-0436">Ligase</keyword>
<dbReference type="Pfam" id="PF09334">
    <property type="entry name" value="tRNA-synt_1g"/>
    <property type="match status" value="1"/>
</dbReference>
<evidence type="ECO:0000313" key="15">
    <source>
        <dbReference type="EMBL" id="PIR85544.1"/>
    </source>
</evidence>
<sequence>MKPYDHKEIEKKWQDRWATDNLYKTEGEVGQKKKYVLDMFPYPSGEGLHVGHPKGYIATDVYSRFQRMKGYAVLHPMGWDAFGLPAENYAIKTKTHPRIAVEKNIARYKSQLSKIGFNYDWSREINTTDPEYYKWTQWIFLKLFEKGLAYQSFEPINWCPSCQTGLANEDLEGGVCERCGSAVEQKAMRQWVLKIREYADRLLDDLETLDKWPEHIKEMQRHWIGKSEGAEIEFKIKDQEQAIKVFTTRPDTLYGATYLVLSPEHTLLDTLRESIQNQKEVNTYREQAKSKSEIERVAEGKEKTGVLLEGVLAVHPATQEEIPIYIADYVLAHYGTGAIMAVPAHDERDFAFAKKFNLPVKPVILPDGFVDFDLFIESQEKIEAFAQKHIEKHGPYLGNGKTINSDTFSLLESSDAKKKITAFVSGKITNTYRLQDWVFSRQRYWGEPIPIIHCDTCGAVPVPEKDLPVRLPEVEHYEPTGTGESPLAGIAEWVNVTCPHCGGGGKRETNTMPQWAGSCWYYLRYVDPHNNEKIFDPKREKYWNPVDVYVGGAEHATRHLIYARFWHKFLYDINVVSSAEPFTELHSVGLIEAEDGRKMSKRWGNVINPDDIVENVGADSLRAYEMFMGPFENAIAWSTNGLVGTRRFIEKVWRMQTLVTDAPVEALETILHQTLKKVGDDIESFKFNTAMSQMMIFLNAVEKEGTIGREQFEAFVKILAPFTPHIAEELWENLSYTQSVHLEEWPKHDESKVVLDEVEIAVQIDGKTRGTVLVSPTAPEDEVITIVSNNEKLKKYLETLPKKVIYRAGKIISFVL</sequence>
<dbReference type="PRINTS" id="PR00985">
    <property type="entry name" value="TRNASYNTHLEU"/>
</dbReference>
<dbReference type="Gene3D" id="3.40.50.620">
    <property type="entry name" value="HUPs"/>
    <property type="match status" value="2"/>
</dbReference>
<dbReference type="HAMAP" id="MF_00049_B">
    <property type="entry name" value="Leu_tRNA_synth_B"/>
    <property type="match status" value="1"/>
</dbReference>
<evidence type="ECO:0000256" key="2">
    <source>
        <dbReference type="ARBA" id="ARBA00022490"/>
    </source>
</evidence>
<feature type="domain" description="Methionyl/Valyl/Leucyl/Isoleucyl-tRNA synthetase anticodon-binding" evidence="12">
    <location>
        <begin position="669"/>
        <end position="783"/>
    </location>
</feature>
<evidence type="ECO:0000256" key="5">
    <source>
        <dbReference type="ARBA" id="ARBA00022840"/>
    </source>
</evidence>
<dbReference type="PROSITE" id="PS00178">
    <property type="entry name" value="AA_TRNA_LIGASE_I"/>
    <property type="match status" value="1"/>
</dbReference>
<dbReference type="EMBL" id="PFBH01000001">
    <property type="protein sequence ID" value="PIR85544.1"/>
    <property type="molecule type" value="Genomic_DNA"/>
</dbReference>
<organism evidence="15 16">
    <name type="scientific">Candidatus Kaiserbacteria bacterium CG10_big_fil_rev_8_21_14_0_10_45_20</name>
    <dbReference type="NCBI Taxonomy" id="1974607"/>
    <lineage>
        <taxon>Bacteria</taxon>
        <taxon>Candidatus Kaiseribacteriota</taxon>
    </lineage>
</organism>
<dbReference type="Pfam" id="PF00133">
    <property type="entry name" value="tRNA-synt_1"/>
    <property type="match status" value="1"/>
</dbReference>
<dbReference type="Gene3D" id="1.10.730.10">
    <property type="entry name" value="Isoleucyl-tRNA Synthetase, Domain 1"/>
    <property type="match status" value="1"/>
</dbReference>
<dbReference type="FunFam" id="3.40.50.620:FF:000056">
    <property type="entry name" value="Leucine--tRNA ligase"/>
    <property type="match status" value="1"/>
</dbReference>
<name>A0A2H0UGK0_9BACT</name>
<dbReference type="InterPro" id="IPR014729">
    <property type="entry name" value="Rossmann-like_a/b/a_fold"/>
</dbReference>
<dbReference type="CDD" id="cd00812">
    <property type="entry name" value="LeuRS_core"/>
    <property type="match status" value="1"/>
</dbReference>